<feature type="domain" description="Flagellar hook-associated protein 2 C-terminal" evidence="2">
    <location>
        <begin position="5"/>
        <end position="110"/>
    </location>
</feature>
<dbReference type="EMBL" id="VSSQ01139602">
    <property type="protein sequence ID" value="MPN62081.1"/>
    <property type="molecule type" value="Genomic_DNA"/>
</dbReference>
<dbReference type="GO" id="GO:0071973">
    <property type="term" value="P:bacterial-type flagellum-dependent cell motility"/>
    <property type="evidence" value="ECO:0007669"/>
    <property type="project" value="TreeGrafter"/>
</dbReference>
<dbReference type="GO" id="GO:0007155">
    <property type="term" value="P:cell adhesion"/>
    <property type="evidence" value="ECO:0007669"/>
    <property type="project" value="InterPro"/>
</dbReference>
<sequence>MTIGDTSKLKTMIAEDPEAIMKLFTDTSSGLATQLNNAISNAARTSTVNPGSLVRIAGATGKTDTSSSIYKQIQDIEDSLDRLEDKYENEYERYWKQFNSMEELISNMNSTSSWLTSMLSSS</sequence>
<dbReference type="InterPro" id="IPR040026">
    <property type="entry name" value="FliD"/>
</dbReference>
<accession>A0A645JEQ3</accession>
<gene>
    <name evidence="3" type="ORF">SDC9_209827</name>
</gene>
<evidence type="ECO:0000256" key="1">
    <source>
        <dbReference type="SAM" id="Coils"/>
    </source>
</evidence>
<protein>
    <recommendedName>
        <fullName evidence="2">Flagellar hook-associated protein 2 C-terminal domain-containing protein</fullName>
    </recommendedName>
</protein>
<dbReference type="InterPro" id="IPR010809">
    <property type="entry name" value="FliD_C"/>
</dbReference>
<organism evidence="3">
    <name type="scientific">bioreactor metagenome</name>
    <dbReference type="NCBI Taxonomy" id="1076179"/>
    <lineage>
        <taxon>unclassified sequences</taxon>
        <taxon>metagenomes</taxon>
        <taxon>ecological metagenomes</taxon>
    </lineage>
</organism>
<dbReference type="PANTHER" id="PTHR30288:SF0">
    <property type="entry name" value="FLAGELLAR HOOK-ASSOCIATED PROTEIN 2"/>
    <property type="match status" value="1"/>
</dbReference>
<dbReference type="Pfam" id="PF07195">
    <property type="entry name" value="FliD_C"/>
    <property type="match status" value="1"/>
</dbReference>
<comment type="caution">
    <text evidence="3">The sequence shown here is derived from an EMBL/GenBank/DDBJ whole genome shotgun (WGS) entry which is preliminary data.</text>
</comment>
<reference evidence="3" key="1">
    <citation type="submission" date="2019-08" db="EMBL/GenBank/DDBJ databases">
        <authorList>
            <person name="Kucharzyk K."/>
            <person name="Murdoch R.W."/>
            <person name="Higgins S."/>
            <person name="Loffler F."/>
        </authorList>
    </citation>
    <scope>NUCLEOTIDE SEQUENCE</scope>
</reference>
<feature type="coiled-coil region" evidence="1">
    <location>
        <begin position="66"/>
        <end position="93"/>
    </location>
</feature>
<dbReference type="GO" id="GO:0009421">
    <property type="term" value="C:bacterial-type flagellum filament cap"/>
    <property type="evidence" value="ECO:0007669"/>
    <property type="project" value="InterPro"/>
</dbReference>
<evidence type="ECO:0000259" key="2">
    <source>
        <dbReference type="Pfam" id="PF07195"/>
    </source>
</evidence>
<keyword evidence="1" id="KW-0175">Coiled coil</keyword>
<dbReference type="AlphaFoldDB" id="A0A645JEQ3"/>
<evidence type="ECO:0000313" key="3">
    <source>
        <dbReference type="EMBL" id="MPN62081.1"/>
    </source>
</evidence>
<proteinExistence type="predicted"/>
<dbReference type="PANTHER" id="PTHR30288">
    <property type="entry name" value="FLAGELLAR CAP/ASSEMBLY PROTEIN FLID"/>
    <property type="match status" value="1"/>
</dbReference>
<name>A0A645JEQ3_9ZZZZ</name>